<evidence type="ECO:0000313" key="8">
    <source>
        <dbReference type="EMBL" id="KAE9532660.1"/>
    </source>
</evidence>
<dbReference type="GO" id="GO:0005737">
    <property type="term" value="C:cytoplasm"/>
    <property type="evidence" value="ECO:0007669"/>
    <property type="project" value="TreeGrafter"/>
</dbReference>
<dbReference type="InterPro" id="IPR043136">
    <property type="entry name" value="B30.2/SPRY_sf"/>
</dbReference>
<feature type="domain" description="RING-type" evidence="6">
    <location>
        <begin position="1177"/>
        <end position="1215"/>
    </location>
</feature>
<feature type="coiled-coil region" evidence="5">
    <location>
        <begin position="452"/>
        <end position="479"/>
    </location>
</feature>
<dbReference type="SMART" id="SM00449">
    <property type="entry name" value="SPRY"/>
    <property type="match status" value="1"/>
</dbReference>
<gene>
    <name evidence="8" type="ORF">AGLY_009741</name>
</gene>
<protein>
    <recommendedName>
        <fullName evidence="10">B30.2/SPRY domain-containing protein</fullName>
    </recommendedName>
</protein>
<organism evidence="8 9">
    <name type="scientific">Aphis glycines</name>
    <name type="common">Soybean aphid</name>
    <dbReference type="NCBI Taxonomy" id="307491"/>
    <lineage>
        <taxon>Eukaryota</taxon>
        <taxon>Metazoa</taxon>
        <taxon>Ecdysozoa</taxon>
        <taxon>Arthropoda</taxon>
        <taxon>Hexapoda</taxon>
        <taxon>Insecta</taxon>
        <taxon>Pterygota</taxon>
        <taxon>Neoptera</taxon>
        <taxon>Paraneoptera</taxon>
        <taxon>Hemiptera</taxon>
        <taxon>Sternorrhyncha</taxon>
        <taxon>Aphidomorpha</taxon>
        <taxon>Aphidoidea</taxon>
        <taxon>Aphididae</taxon>
        <taxon>Aphidini</taxon>
        <taxon>Aphis</taxon>
        <taxon>Aphis</taxon>
    </lineage>
</organism>
<dbReference type="GO" id="GO:0004842">
    <property type="term" value="F:ubiquitin-protein transferase activity"/>
    <property type="evidence" value="ECO:0007669"/>
    <property type="project" value="InterPro"/>
</dbReference>
<keyword evidence="2 4" id="KW-0863">Zinc-finger</keyword>
<evidence type="ECO:0000256" key="3">
    <source>
        <dbReference type="ARBA" id="ARBA00022833"/>
    </source>
</evidence>
<evidence type="ECO:0000256" key="1">
    <source>
        <dbReference type="ARBA" id="ARBA00022723"/>
    </source>
</evidence>
<dbReference type="OrthoDB" id="258495at2759"/>
<dbReference type="InterPro" id="IPR045129">
    <property type="entry name" value="RNF123/RKP/RSPRY1"/>
</dbReference>
<evidence type="ECO:0000259" key="7">
    <source>
        <dbReference type="PROSITE" id="PS50188"/>
    </source>
</evidence>
<evidence type="ECO:0000259" key="6">
    <source>
        <dbReference type="PROSITE" id="PS50089"/>
    </source>
</evidence>
<dbReference type="Pfam" id="PF13920">
    <property type="entry name" value="zf-C3HC4_3"/>
    <property type="match status" value="1"/>
</dbReference>
<dbReference type="InterPro" id="IPR001841">
    <property type="entry name" value="Znf_RING"/>
</dbReference>
<dbReference type="InterPro" id="IPR013320">
    <property type="entry name" value="ConA-like_dom_sf"/>
</dbReference>
<dbReference type="InterPro" id="IPR003877">
    <property type="entry name" value="SPRY_dom"/>
</dbReference>
<keyword evidence="3" id="KW-0862">Zinc</keyword>
<evidence type="ECO:0000256" key="2">
    <source>
        <dbReference type="ARBA" id="ARBA00022771"/>
    </source>
</evidence>
<dbReference type="EMBL" id="VYZN01000038">
    <property type="protein sequence ID" value="KAE9532660.1"/>
    <property type="molecule type" value="Genomic_DNA"/>
</dbReference>
<feature type="domain" description="B30.2/SPRY" evidence="7">
    <location>
        <begin position="37"/>
        <end position="235"/>
    </location>
</feature>
<proteinExistence type="predicted"/>
<dbReference type="PANTHER" id="PTHR13363:SF5">
    <property type="entry name" value="E3 UBIQUITIN-PROTEIN LIGASE RNF123"/>
    <property type="match status" value="1"/>
</dbReference>
<dbReference type="SUPFAM" id="SSF57850">
    <property type="entry name" value="RING/U-box"/>
    <property type="match status" value="1"/>
</dbReference>
<dbReference type="Gene3D" id="3.30.40.10">
    <property type="entry name" value="Zinc/RING finger domain, C3HC4 (zinc finger)"/>
    <property type="match status" value="1"/>
</dbReference>
<name>A0A6G0TGW3_APHGL</name>
<keyword evidence="9" id="KW-1185">Reference proteome</keyword>
<dbReference type="GO" id="GO:0008270">
    <property type="term" value="F:zinc ion binding"/>
    <property type="evidence" value="ECO:0007669"/>
    <property type="project" value="UniProtKB-KW"/>
</dbReference>
<dbReference type="AlphaFoldDB" id="A0A6G0TGW3"/>
<dbReference type="Gene3D" id="2.60.120.920">
    <property type="match status" value="1"/>
</dbReference>
<evidence type="ECO:0008006" key="10">
    <source>
        <dbReference type="Google" id="ProtNLM"/>
    </source>
</evidence>
<sequence length="1242" mass="144496">MENSNIEHIDVSTVVEEVTKIFGKDGKNKLKTLVRNEKVYPDKDKLKDDMEILADKLKFDELLNVEKMYFENVESFNSSHLNGHMMFSEFGTIYSRSNLATVKSIHSIQNDGGVYQYEVQLNSNGPMRIGWATQMCAFTDELGVGETENSYGFDGYRLEKWNMSNACTYGRKWRVGNIIGCTIDLGKKSIEFFNNGESLGVIVEELINKDNLTYFPALTLSDEENVVVNLGERPFKFPILNSKPLITSPIALINYFRRLEKNIYFLIESQINLNKKNTKNNLKHYDKIRINNIIKNILFHQFEHLLKNQFIVDSCFILFLRNLNKRSPEKLIVFLELMWENIPKYRMVSIMNYLIFCLLCDFKCTWRNRFDISHQSEVLKLLTAICRETNTRKEAIVNIFFDKIKFAHFLHIISPSDEMLEKMIPRVYWSIENVELSEDMQNKLIKNFPQDYKKSKSAYNEASEKLQKLLNQLEKLQIIFLKTLLNDNDQTDTIVSSRVLFSRRFQSFTQENMIYWRNDPMLKLPGPVLLSTFFRLSFLLRELLSEELVDVNDLKIHPNIFYLENYNFFGIERIGGTFSYLKNMYKEIIKSKLGLPSDSQNDDDIDTDIDDDVIEINSAAGLITILTRIIRNTEDRNANIHIADAVMNRILSFDHLPTDKIHVFSVLLNNIMCLYHVASHRQLIEYVAFKERLAELSIDYALVDYELKTTNENKDVLEHTLKDIEKKVCLSSRHIAWLKSLIFVATNEQILEWILMIISHTLKYCSDIEDELFRFVPDFYIDNLLGLAVLLPDYTNITQTFDDIIVGKKWLATLIAEILMKIFNDQRIIHPKSREIITQGITLYLTHPKSIVLLQEVSEKSRLRAIKSIFKPMERKIWIKTNLILMLIWYGSGFAFRYTRPPHLKNKHVSTQGALEEIVFSNMGTVRPPATVLQNDIRKFIAYDKETASNFINNSLNYLNWAFSEFISLFQEIKDINGNNSFIISSEEVNKLKMCGKSFIYTVTLLRVIEMMIHFDRNIIIDQEGSLGRVFQLICQILNRINASSSTFSHILASSLPYMECVHKFTILVATTGVLLSMLEGEINKKVSEENVERQSKISSIPEITDVLISDPNFNLSSLDFIILSENENDEPFSLNFYKTYINKEEFEKVGDMYQHLDWYMKRHKSMASSINEEDLCIICYSNKNSVTLIPCRHQCCKLCINHHILYSRVCFYCKGRIESVVDTNNLSTVIHDFGTEPPPLS</sequence>
<dbReference type="InterPro" id="IPR013083">
    <property type="entry name" value="Znf_RING/FYVE/PHD"/>
</dbReference>
<dbReference type="PROSITE" id="PS50089">
    <property type="entry name" value="ZF_RING_2"/>
    <property type="match status" value="1"/>
</dbReference>
<dbReference type="SUPFAM" id="SSF49899">
    <property type="entry name" value="Concanavalin A-like lectins/glucanases"/>
    <property type="match status" value="1"/>
</dbReference>
<accession>A0A6G0TGW3</accession>
<keyword evidence="5" id="KW-0175">Coiled coil</keyword>
<dbReference type="Proteomes" id="UP000475862">
    <property type="component" value="Unassembled WGS sequence"/>
</dbReference>
<dbReference type="PANTHER" id="PTHR13363">
    <property type="entry name" value="RING FINGER AND SRY DOMAIN-CONTAINING"/>
    <property type="match status" value="1"/>
</dbReference>
<evidence type="ECO:0000313" key="9">
    <source>
        <dbReference type="Proteomes" id="UP000475862"/>
    </source>
</evidence>
<dbReference type="PROSITE" id="PS50188">
    <property type="entry name" value="B302_SPRY"/>
    <property type="match status" value="1"/>
</dbReference>
<dbReference type="GO" id="GO:0051603">
    <property type="term" value="P:proteolysis involved in protein catabolic process"/>
    <property type="evidence" value="ECO:0007669"/>
    <property type="project" value="TreeGrafter"/>
</dbReference>
<evidence type="ECO:0000256" key="4">
    <source>
        <dbReference type="PROSITE-ProRule" id="PRU00175"/>
    </source>
</evidence>
<evidence type="ECO:0000256" key="5">
    <source>
        <dbReference type="SAM" id="Coils"/>
    </source>
</evidence>
<dbReference type="InterPro" id="IPR057987">
    <property type="entry name" value="TPR_RNF123/RKP"/>
</dbReference>
<comment type="caution">
    <text evidence="8">The sequence shown here is derived from an EMBL/GenBank/DDBJ whole genome shotgun (WGS) entry which is preliminary data.</text>
</comment>
<reference evidence="8 9" key="1">
    <citation type="submission" date="2019-08" db="EMBL/GenBank/DDBJ databases">
        <title>The genome of the soybean aphid Biotype 1, its phylome, world population structure and adaptation to the North American continent.</title>
        <authorList>
            <person name="Giordano R."/>
            <person name="Donthu R.K."/>
            <person name="Hernandez A.G."/>
            <person name="Wright C.L."/>
            <person name="Zimin A.V."/>
        </authorList>
    </citation>
    <scope>NUCLEOTIDE SEQUENCE [LARGE SCALE GENOMIC DNA]</scope>
    <source>
        <tissue evidence="8">Whole aphids</tissue>
    </source>
</reference>
<dbReference type="InterPro" id="IPR001870">
    <property type="entry name" value="B30.2/SPRY"/>
</dbReference>
<keyword evidence="1" id="KW-0479">Metal-binding</keyword>
<dbReference type="Pfam" id="PF00622">
    <property type="entry name" value="SPRY"/>
    <property type="match status" value="1"/>
</dbReference>
<dbReference type="Pfam" id="PF25576">
    <property type="entry name" value="TPR_RNF123"/>
    <property type="match status" value="1"/>
</dbReference>